<name>A0A8S3QSQ9_MYTED</name>
<proteinExistence type="predicted"/>
<dbReference type="GO" id="GO:0008270">
    <property type="term" value="F:zinc ion binding"/>
    <property type="evidence" value="ECO:0007669"/>
    <property type="project" value="UniProtKB-KW"/>
</dbReference>
<dbReference type="PROSITE" id="PS50966">
    <property type="entry name" value="ZF_SWIM"/>
    <property type="match status" value="1"/>
</dbReference>
<dbReference type="Gene3D" id="3.30.40.10">
    <property type="entry name" value="Zinc/RING finger domain, C3HC4 (zinc finger)"/>
    <property type="match status" value="1"/>
</dbReference>
<dbReference type="OrthoDB" id="10005682at2759"/>
<evidence type="ECO:0000256" key="2">
    <source>
        <dbReference type="ARBA" id="ARBA00022771"/>
    </source>
</evidence>
<feature type="domain" description="PHD-type" evidence="5">
    <location>
        <begin position="527"/>
        <end position="576"/>
    </location>
</feature>
<dbReference type="InterPro" id="IPR019080">
    <property type="entry name" value="YqaJ_viral_recombinase"/>
</dbReference>
<dbReference type="InterPro" id="IPR007527">
    <property type="entry name" value="Znf_SWIM"/>
</dbReference>
<feature type="domain" description="SWIM-type" evidence="6">
    <location>
        <begin position="119"/>
        <end position="155"/>
    </location>
</feature>
<evidence type="ECO:0000313" key="8">
    <source>
        <dbReference type="Proteomes" id="UP000683360"/>
    </source>
</evidence>
<dbReference type="PANTHER" id="PTHR47526">
    <property type="entry name" value="ATP-DEPENDENT DNA HELICASE"/>
    <property type="match status" value="1"/>
</dbReference>
<organism evidence="7 8">
    <name type="scientific">Mytilus edulis</name>
    <name type="common">Blue mussel</name>
    <dbReference type="NCBI Taxonomy" id="6550"/>
    <lineage>
        <taxon>Eukaryota</taxon>
        <taxon>Metazoa</taxon>
        <taxon>Spiralia</taxon>
        <taxon>Lophotrochozoa</taxon>
        <taxon>Mollusca</taxon>
        <taxon>Bivalvia</taxon>
        <taxon>Autobranchia</taxon>
        <taxon>Pteriomorphia</taxon>
        <taxon>Mytilida</taxon>
        <taxon>Mytiloidea</taxon>
        <taxon>Mytilidae</taxon>
        <taxon>Mytilinae</taxon>
        <taxon>Mytilus</taxon>
    </lineage>
</organism>
<dbReference type="InterPro" id="IPR011604">
    <property type="entry name" value="PDDEXK-like_dom_sf"/>
</dbReference>
<evidence type="ECO:0000313" key="7">
    <source>
        <dbReference type="EMBL" id="CAG2198621.1"/>
    </source>
</evidence>
<dbReference type="InterPro" id="IPR013083">
    <property type="entry name" value="Znf_RING/FYVE/PHD"/>
</dbReference>
<dbReference type="Pfam" id="PF09588">
    <property type="entry name" value="YqaJ"/>
    <property type="match status" value="1"/>
</dbReference>
<keyword evidence="1" id="KW-0479">Metal-binding</keyword>
<dbReference type="Proteomes" id="UP000683360">
    <property type="component" value="Unassembled WGS sequence"/>
</dbReference>
<dbReference type="PROSITE" id="PS01359">
    <property type="entry name" value="ZF_PHD_1"/>
    <property type="match status" value="1"/>
</dbReference>
<dbReference type="GO" id="GO:0006281">
    <property type="term" value="P:DNA repair"/>
    <property type="evidence" value="ECO:0007669"/>
    <property type="project" value="UniProtKB-ARBA"/>
</dbReference>
<dbReference type="CDD" id="cd15505">
    <property type="entry name" value="PHD_ING"/>
    <property type="match status" value="1"/>
</dbReference>
<dbReference type="PROSITE" id="PS50016">
    <property type="entry name" value="ZF_PHD_2"/>
    <property type="match status" value="1"/>
</dbReference>
<dbReference type="InterPro" id="IPR011335">
    <property type="entry name" value="Restrct_endonuc-II-like"/>
</dbReference>
<dbReference type="CDD" id="cd22343">
    <property type="entry name" value="PDDEXK_lambda_exonuclease-like"/>
    <property type="match status" value="1"/>
</dbReference>
<evidence type="ECO:0000256" key="1">
    <source>
        <dbReference type="ARBA" id="ARBA00022723"/>
    </source>
</evidence>
<dbReference type="SUPFAM" id="SSF52980">
    <property type="entry name" value="Restriction endonuclease-like"/>
    <property type="match status" value="1"/>
</dbReference>
<evidence type="ECO:0000256" key="4">
    <source>
        <dbReference type="PROSITE-ProRule" id="PRU00325"/>
    </source>
</evidence>
<dbReference type="InterPro" id="IPR019786">
    <property type="entry name" value="Zinc_finger_PHD-type_CS"/>
</dbReference>
<comment type="caution">
    <text evidence="7">The sequence shown here is derived from an EMBL/GenBank/DDBJ whole genome shotgun (WGS) entry which is preliminary data.</text>
</comment>
<dbReference type="InterPro" id="IPR011011">
    <property type="entry name" value="Znf_FYVE_PHD"/>
</dbReference>
<dbReference type="SUPFAM" id="SSF57903">
    <property type="entry name" value="FYVE/PHD zinc finger"/>
    <property type="match status" value="1"/>
</dbReference>
<sequence>MSYNYQESLNGEALSRYQCKLDLISCKECPYKLPAGVWQNNPCKWPDVQWGDVYSYLIDSPGVYTRESMKAFKSLEAHNFFISGWVQTVFHYLTEKGAPFILKADVKPSQRVNEDPHHPWVAVNSSGTVVAAHCDCMAGLSEVCSHVAALLFKIEAAGRLGYTRKACTEEPCKWNADFVKKVLPDPISKIKFYKASTVLKAKSRKRNRTRKFTPANDNQKQQLLDSLKGCTTKPIVLCTFNGYSTDFHWTTPTVNTPKIPAALKDWYHPDNIKLSIDELYDKCKGIADSMTISYEVTRYIYDCTTAQSSSMTWYDQRVGRITSSTVHNVLHTTLENPSTSLLKKICDPAPKPLNVPAVIWGREHEKSAIKEFQQVMCTDHQNFCVKKAGFLIDLNYPYIGVSADGIATCDCHGSSVLEVKCPYKYRSSLLPEFLADPNTCLTTDHELKKTHQYYSQVQLQMYVHNMNTSFFVVWGEKFTVVSNVTKDDEFIKTMLEKSHNFFINAVVPELLTRKISSPTEKPISNDELFCICQTPEDGNMIGCDNQNCKYKWFHLDCIKMKRVPKFTWYCSYCKKQ</sequence>
<protein>
    <submittedName>
        <fullName evidence="7">Uncharacterized protein</fullName>
    </submittedName>
</protein>
<dbReference type="SMART" id="SM00249">
    <property type="entry name" value="PHD"/>
    <property type="match status" value="1"/>
</dbReference>
<gene>
    <name evidence="7" type="ORF">MEDL_13372</name>
</gene>
<evidence type="ECO:0000259" key="6">
    <source>
        <dbReference type="PROSITE" id="PS50966"/>
    </source>
</evidence>
<reference evidence="7" key="1">
    <citation type="submission" date="2021-03" db="EMBL/GenBank/DDBJ databases">
        <authorList>
            <person name="Bekaert M."/>
        </authorList>
    </citation>
    <scope>NUCLEOTIDE SEQUENCE</scope>
</reference>
<keyword evidence="8" id="KW-1185">Reference proteome</keyword>
<keyword evidence="2 4" id="KW-0863">Zinc-finger</keyword>
<evidence type="ECO:0000256" key="3">
    <source>
        <dbReference type="ARBA" id="ARBA00022833"/>
    </source>
</evidence>
<dbReference type="Gene3D" id="3.90.320.10">
    <property type="match status" value="1"/>
</dbReference>
<evidence type="ECO:0000259" key="5">
    <source>
        <dbReference type="PROSITE" id="PS50016"/>
    </source>
</evidence>
<dbReference type="InterPro" id="IPR019787">
    <property type="entry name" value="Znf_PHD-finger"/>
</dbReference>
<accession>A0A8S3QSQ9</accession>
<dbReference type="InterPro" id="IPR001965">
    <property type="entry name" value="Znf_PHD"/>
</dbReference>
<dbReference type="PANTHER" id="PTHR47526:SF3">
    <property type="entry name" value="PHD-TYPE DOMAIN-CONTAINING PROTEIN"/>
    <property type="match status" value="1"/>
</dbReference>
<dbReference type="AlphaFoldDB" id="A0A8S3QSQ9"/>
<keyword evidence="3" id="KW-0862">Zinc</keyword>
<dbReference type="EMBL" id="CAJPWZ010000690">
    <property type="protein sequence ID" value="CAG2198621.1"/>
    <property type="molecule type" value="Genomic_DNA"/>
</dbReference>